<dbReference type="InterPro" id="IPR029063">
    <property type="entry name" value="SAM-dependent_MTases_sf"/>
</dbReference>
<keyword evidence="2" id="KW-0808">Transferase</keyword>
<dbReference type="GO" id="GO:0008168">
    <property type="term" value="F:methyltransferase activity"/>
    <property type="evidence" value="ECO:0007669"/>
    <property type="project" value="UniProtKB-KW"/>
</dbReference>
<feature type="region of interest" description="Disordered" evidence="4">
    <location>
        <begin position="1"/>
        <end position="25"/>
    </location>
</feature>
<evidence type="ECO:0000256" key="1">
    <source>
        <dbReference type="ARBA" id="ARBA00022603"/>
    </source>
</evidence>
<dbReference type="Gene3D" id="3.40.50.150">
    <property type="entry name" value="Vaccinia Virus protein VP39"/>
    <property type="match status" value="1"/>
</dbReference>
<dbReference type="Pfam" id="PF01555">
    <property type="entry name" value="N6_N4_Mtase"/>
    <property type="match status" value="2"/>
</dbReference>
<organism evidence="6 7">
    <name type="scientific">Burkholderia multivorans</name>
    <dbReference type="NCBI Taxonomy" id="87883"/>
    <lineage>
        <taxon>Bacteria</taxon>
        <taxon>Pseudomonadati</taxon>
        <taxon>Pseudomonadota</taxon>
        <taxon>Betaproteobacteria</taxon>
        <taxon>Burkholderiales</taxon>
        <taxon>Burkholderiaceae</taxon>
        <taxon>Burkholderia</taxon>
        <taxon>Burkholderia cepacia complex</taxon>
    </lineage>
</organism>
<dbReference type="PRINTS" id="PR00508">
    <property type="entry name" value="S21N4MTFRASE"/>
</dbReference>
<dbReference type="AlphaFoldDB" id="A0ABD7L7T5"/>
<dbReference type="InterPro" id="IPR002941">
    <property type="entry name" value="DNA_methylase_N4/N6"/>
</dbReference>
<protein>
    <recommendedName>
        <fullName evidence="3">Methyltransferase</fullName>
        <ecNumber evidence="3">2.1.1.-</ecNumber>
    </recommendedName>
</protein>
<dbReference type="Proteomes" id="UP000196218">
    <property type="component" value="Unassembled WGS sequence"/>
</dbReference>
<accession>A0ABD7L7T5</accession>
<dbReference type="GO" id="GO:0032259">
    <property type="term" value="P:methylation"/>
    <property type="evidence" value="ECO:0007669"/>
    <property type="project" value="UniProtKB-KW"/>
</dbReference>
<dbReference type="SUPFAM" id="SSF53335">
    <property type="entry name" value="S-adenosyl-L-methionine-dependent methyltransferases"/>
    <property type="match status" value="1"/>
</dbReference>
<reference evidence="6 7" key="1">
    <citation type="submission" date="2016-04" db="EMBL/GenBank/DDBJ databases">
        <authorList>
            <person name="Peeters C."/>
        </authorList>
    </citation>
    <scope>NUCLEOTIDE SEQUENCE [LARGE SCALE GENOMIC DNA]</scope>
    <source>
        <strain evidence="6">LMG 29311</strain>
    </source>
</reference>
<feature type="domain" description="DNA methylase N-4/N-6" evidence="5">
    <location>
        <begin position="205"/>
        <end position="265"/>
    </location>
</feature>
<comment type="similarity">
    <text evidence="3">Belongs to the N(4)/N(6)-methyltransferase family.</text>
</comment>
<dbReference type="EMBL" id="FKJW01000002">
    <property type="protein sequence ID" value="SAJ95202.1"/>
    <property type="molecule type" value="Genomic_DNA"/>
</dbReference>
<name>A0ABD7L7T5_9BURK</name>
<proteinExistence type="inferred from homology"/>
<dbReference type="EC" id="2.1.1.-" evidence="3"/>
<feature type="compositionally biased region" description="Basic and acidic residues" evidence="4">
    <location>
        <begin position="1"/>
        <end position="14"/>
    </location>
</feature>
<comment type="caution">
    <text evidence="6">The sequence shown here is derived from an EMBL/GenBank/DDBJ whole genome shotgun (WGS) entry which is preliminary data.</text>
</comment>
<feature type="domain" description="DNA methylase N-4/N-6" evidence="5">
    <location>
        <begin position="60"/>
        <end position="188"/>
    </location>
</feature>
<sequence length="279" mass="30470">MPALSGHERLEGRAPRTRRPPSLRYEGIAPCNTPISADLINRIHLADALSVLRALPDGCIDLTFTDPPYSSGGTTSASRSKAPSSKYIGGDVKTVYPEFQHDSKDQRSWTFWCMTWLAEVYRVSRNEAHLVCFVDWRQLPSLTDAIQAAGFTWRGVAVWDKTSGRARPRAGGFAQQAEFLVWATKGAVRRADVYLPGVFSERLAHPKRHMTEKPAQLAREVVRLAPAGGVVLDPFAGSGTFLDAAKQAGLNWIGCELEPTYHQVATARVAGLDTPGVAA</sequence>
<evidence type="ECO:0000313" key="6">
    <source>
        <dbReference type="EMBL" id="SAJ95202.1"/>
    </source>
</evidence>
<evidence type="ECO:0000256" key="4">
    <source>
        <dbReference type="SAM" id="MobiDB-lite"/>
    </source>
</evidence>
<evidence type="ECO:0000256" key="2">
    <source>
        <dbReference type="ARBA" id="ARBA00022679"/>
    </source>
</evidence>
<dbReference type="InterPro" id="IPR001091">
    <property type="entry name" value="RM_Methyltransferase"/>
</dbReference>
<evidence type="ECO:0000259" key="5">
    <source>
        <dbReference type="Pfam" id="PF01555"/>
    </source>
</evidence>
<gene>
    <name evidence="6" type="ORF">UA18_00981</name>
</gene>
<evidence type="ECO:0000256" key="3">
    <source>
        <dbReference type="RuleBase" id="RU362026"/>
    </source>
</evidence>
<keyword evidence="1 6" id="KW-0489">Methyltransferase</keyword>
<evidence type="ECO:0000313" key="7">
    <source>
        <dbReference type="Proteomes" id="UP000196218"/>
    </source>
</evidence>